<dbReference type="AlphaFoldDB" id="A0A9J5ZHR1"/>
<dbReference type="Proteomes" id="UP000824120">
    <property type="component" value="Chromosome 4"/>
</dbReference>
<dbReference type="EMBL" id="JACXVP010000004">
    <property type="protein sequence ID" value="KAG5612218.1"/>
    <property type="molecule type" value="Genomic_DNA"/>
</dbReference>
<name>A0A9J5ZHR1_SOLCO</name>
<protein>
    <submittedName>
        <fullName evidence="1">Uncharacterized protein</fullName>
    </submittedName>
</protein>
<gene>
    <name evidence="1" type="ORF">H5410_023499</name>
</gene>
<reference evidence="1 2" key="1">
    <citation type="submission" date="2020-09" db="EMBL/GenBank/DDBJ databases">
        <title>De no assembly of potato wild relative species, Solanum commersonii.</title>
        <authorList>
            <person name="Cho K."/>
        </authorList>
    </citation>
    <scope>NUCLEOTIDE SEQUENCE [LARGE SCALE GENOMIC DNA]</scope>
    <source>
        <strain evidence="1">LZ3.2</strain>
        <tissue evidence="1">Leaf</tissue>
    </source>
</reference>
<organism evidence="1 2">
    <name type="scientific">Solanum commersonii</name>
    <name type="common">Commerson's wild potato</name>
    <name type="synonym">Commerson's nightshade</name>
    <dbReference type="NCBI Taxonomy" id="4109"/>
    <lineage>
        <taxon>Eukaryota</taxon>
        <taxon>Viridiplantae</taxon>
        <taxon>Streptophyta</taxon>
        <taxon>Embryophyta</taxon>
        <taxon>Tracheophyta</taxon>
        <taxon>Spermatophyta</taxon>
        <taxon>Magnoliopsida</taxon>
        <taxon>eudicotyledons</taxon>
        <taxon>Gunneridae</taxon>
        <taxon>Pentapetalae</taxon>
        <taxon>asterids</taxon>
        <taxon>lamiids</taxon>
        <taxon>Solanales</taxon>
        <taxon>Solanaceae</taxon>
        <taxon>Solanoideae</taxon>
        <taxon>Solaneae</taxon>
        <taxon>Solanum</taxon>
    </lineage>
</organism>
<comment type="caution">
    <text evidence="1">The sequence shown here is derived from an EMBL/GenBank/DDBJ whole genome shotgun (WGS) entry which is preliminary data.</text>
</comment>
<evidence type="ECO:0000313" key="1">
    <source>
        <dbReference type="EMBL" id="KAG5612218.1"/>
    </source>
</evidence>
<sequence>MFSPIGLPLFFNRLSIRLTQDQKGLSKACNGDECKGVSIVLQHHGLKRTFLALLDSPFPFSPYPNLGFCWLFAKPQIKRIIGSRSSKV</sequence>
<proteinExistence type="predicted"/>
<accession>A0A9J5ZHR1</accession>
<keyword evidence="2" id="KW-1185">Reference proteome</keyword>
<evidence type="ECO:0000313" key="2">
    <source>
        <dbReference type="Proteomes" id="UP000824120"/>
    </source>
</evidence>